<name>A0A081PUD8_STRMT</name>
<feature type="transmembrane region" description="Helical" evidence="1">
    <location>
        <begin position="20"/>
        <end position="40"/>
    </location>
</feature>
<keyword evidence="2" id="KW-0808">Transferase</keyword>
<accession>A0A081PUD8</accession>
<dbReference type="GO" id="GO:0016301">
    <property type="term" value="F:kinase activity"/>
    <property type="evidence" value="ECO:0007669"/>
    <property type="project" value="UniProtKB-KW"/>
</dbReference>
<keyword evidence="1" id="KW-0472">Membrane</keyword>
<dbReference type="GO" id="GO:0004749">
    <property type="term" value="F:ribose phosphate diphosphokinase activity"/>
    <property type="evidence" value="ECO:0007669"/>
    <property type="project" value="UniProtKB-EC"/>
</dbReference>
<proteinExistence type="predicted"/>
<keyword evidence="1" id="KW-0812">Transmembrane</keyword>
<keyword evidence="2" id="KW-0418">Kinase</keyword>
<dbReference type="EC" id="2.7.6.1" evidence="2"/>
<evidence type="ECO:0000256" key="1">
    <source>
        <dbReference type="SAM" id="Phobius"/>
    </source>
</evidence>
<protein>
    <submittedName>
        <fullName evidence="2">Ribose-phosphate pyrophosphokinase</fullName>
        <ecNumber evidence="2">2.7.6.1</ecNumber>
    </submittedName>
</protein>
<keyword evidence="1" id="KW-1133">Transmembrane helix</keyword>
<reference evidence="2 3" key="1">
    <citation type="submission" date="2014-05" db="EMBL/GenBank/DDBJ databases">
        <authorList>
            <person name="Daugherty S.C."/>
            <person name="Tallon L.J."/>
            <person name="Sadzewicz L."/>
            <person name="Kilian M."/>
            <person name="Tettelin H."/>
        </authorList>
    </citation>
    <scope>NUCLEOTIDE SEQUENCE [LARGE SCALE GENOMIC DNA]</scope>
    <source>
        <strain evidence="2 3">SK1126</strain>
    </source>
</reference>
<evidence type="ECO:0000313" key="3">
    <source>
        <dbReference type="Proteomes" id="UP000028093"/>
    </source>
</evidence>
<evidence type="ECO:0000313" key="2">
    <source>
        <dbReference type="EMBL" id="KEQ34311.1"/>
    </source>
</evidence>
<sequence>MGTHFLFNSPFVELETELPLAIPLVTAITLYGFYQAYRFVEKHNELMN</sequence>
<dbReference type="AlphaFoldDB" id="A0A081PUD8"/>
<dbReference type="Proteomes" id="UP000028093">
    <property type="component" value="Unassembled WGS sequence"/>
</dbReference>
<organism evidence="2 3">
    <name type="scientific">Streptococcus mitis</name>
    <dbReference type="NCBI Taxonomy" id="28037"/>
    <lineage>
        <taxon>Bacteria</taxon>
        <taxon>Bacillati</taxon>
        <taxon>Bacillota</taxon>
        <taxon>Bacilli</taxon>
        <taxon>Lactobacillales</taxon>
        <taxon>Streptococcaceae</taxon>
        <taxon>Streptococcus</taxon>
        <taxon>Streptococcus mitis group</taxon>
    </lineage>
</organism>
<dbReference type="EMBL" id="JPFT01000001">
    <property type="protein sequence ID" value="KEQ34311.1"/>
    <property type="molecule type" value="Genomic_DNA"/>
</dbReference>
<comment type="caution">
    <text evidence="2">The sequence shown here is derived from an EMBL/GenBank/DDBJ whole genome shotgun (WGS) entry which is preliminary data.</text>
</comment>
<dbReference type="PATRIC" id="fig|28037.99.peg.13"/>
<gene>
    <name evidence="2" type="ORF">SK1126_0019</name>
</gene>